<feature type="non-terminal residue" evidence="1">
    <location>
        <position position="251"/>
    </location>
</feature>
<protein>
    <submittedName>
        <fullName evidence="1">Uncharacterized protein</fullName>
    </submittedName>
</protein>
<dbReference type="InterPro" id="IPR035923">
    <property type="entry name" value="TT1751-like_sf"/>
</dbReference>
<proteinExistence type="predicted"/>
<dbReference type="SUPFAM" id="SSF103247">
    <property type="entry name" value="TT1751-like"/>
    <property type="match status" value="1"/>
</dbReference>
<dbReference type="EMBL" id="KV918787">
    <property type="protein sequence ID" value="OSX79688.1"/>
    <property type="molecule type" value="Genomic_DNA"/>
</dbReference>
<name>A0A1X6PFS6_PORUM</name>
<accession>A0A1X6PFS6</accession>
<keyword evidence="2" id="KW-1185">Reference proteome</keyword>
<evidence type="ECO:0000313" key="2">
    <source>
        <dbReference type="Proteomes" id="UP000218209"/>
    </source>
</evidence>
<sequence length="251" mass="25103">TLLTLRFGWATPAAQGAGPPSCGRLGFAGTAVGTPASGWDVSGTAFHAFRRPAGLRLVRSSQPVAASVAALEEAISSGPDKVRRIGRVDHDVAATSVGLRLAPSTVVAFGGAPPIAATFLNVAAAGVSVPPEVAVADSPLGVPYVTYNTASQLKVRFDLPVKVDAPLMALEAIQARLASAAAGVTVAPTGLDYDAVALTALGSGLDTRTSNGTTADAAWARLNAALDAAPVTVAYRAQHDLSVAAAGGDPM</sequence>
<reference evidence="1 2" key="1">
    <citation type="submission" date="2017-03" db="EMBL/GenBank/DDBJ databases">
        <title>WGS assembly of Porphyra umbilicalis.</title>
        <authorList>
            <person name="Brawley S.H."/>
            <person name="Blouin N.A."/>
            <person name="Ficko-Blean E."/>
            <person name="Wheeler G.L."/>
            <person name="Lohr M."/>
            <person name="Goodson H.V."/>
            <person name="Jenkins J.W."/>
            <person name="Blaby-Haas C.E."/>
            <person name="Helliwell K.E."/>
            <person name="Chan C."/>
            <person name="Marriage T."/>
            <person name="Bhattacharya D."/>
            <person name="Klein A.S."/>
            <person name="Badis Y."/>
            <person name="Brodie J."/>
            <person name="Cao Y."/>
            <person name="Collen J."/>
            <person name="Dittami S.M."/>
            <person name="Gachon C.M."/>
            <person name="Green B.R."/>
            <person name="Karpowicz S."/>
            <person name="Kim J.W."/>
            <person name="Kudahl U."/>
            <person name="Lin S."/>
            <person name="Michel G."/>
            <person name="Mittag M."/>
            <person name="Olson B.J."/>
            <person name="Pangilinan J."/>
            <person name="Peng Y."/>
            <person name="Qiu H."/>
            <person name="Shu S."/>
            <person name="Singer J.T."/>
            <person name="Smith A.G."/>
            <person name="Sprecher B.N."/>
            <person name="Wagner V."/>
            <person name="Wang W."/>
            <person name="Wang Z.-Y."/>
            <person name="Yan J."/>
            <person name="Yarish C."/>
            <person name="Zoeuner-Riek S."/>
            <person name="Zhuang Y."/>
            <person name="Zou Y."/>
            <person name="Lindquist E.A."/>
            <person name="Grimwood J."/>
            <person name="Barry K."/>
            <person name="Rokhsar D.S."/>
            <person name="Schmutz J."/>
            <person name="Stiller J.W."/>
            <person name="Grossman A.R."/>
            <person name="Prochnik S.E."/>
        </authorList>
    </citation>
    <scope>NUCLEOTIDE SEQUENCE [LARGE SCALE GENOMIC DNA]</scope>
    <source>
        <strain evidence="1">4086291</strain>
    </source>
</reference>
<feature type="non-terminal residue" evidence="1">
    <location>
        <position position="1"/>
    </location>
</feature>
<dbReference type="AlphaFoldDB" id="A0A1X6PFS6"/>
<gene>
    <name evidence="1" type="ORF">BU14_0072s0046</name>
</gene>
<dbReference type="Proteomes" id="UP000218209">
    <property type="component" value="Unassembled WGS sequence"/>
</dbReference>
<organism evidence="1 2">
    <name type="scientific">Porphyra umbilicalis</name>
    <name type="common">Purple laver</name>
    <name type="synonym">Red alga</name>
    <dbReference type="NCBI Taxonomy" id="2786"/>
    <lineage>
        <taxon>Eukaryota</taxon>
        <taxon>Rhodophyta</taxon>
        <taxon>Bangiophyceae</taxon>
        <taxon>Bangiales</taxon>
        <taxon>Bangiaceae</taxon>
        <taxon>Porphyra</taxon>
    </lineage>
</organism>
<evidence type="ECO:0000313" key="1">
    <source>
        <dbReference type="EMBL" id="OSX79688.1"/>
    </source>
</evidence>